<protein>
    <submittedName>
        <fullName evidence="1">Uncharacterized protein</fullName>
    </submittedName>
</protein>
<dbReference type="PROSITE" id="PS01137">
    <property type="entry name" value="TATD_1"/>
    <property type="match status" value="1"/>
</dbReference>
<gene>
    <name evidence="1" type="ORF">LEP1GSC116_2138</name>
</gene>
<sequence>MVSIVDTHCHLDIIQSQGSEIADSLKNAAESGVKKLFRLELILRVP</sequence>
<organism evidence="1 2">
    <name type="scientific">Leptospira interrogans serovar Icterohaemorrhagiae str. Verdun HP</name>
    <dbReference type="NCBI Taxonomy" id="1049910"/>
    <lineage>
        <taxon>Bacteria</taxon>
        <taxon>Pseudomonadati</taxon>
        <taxon>Spirochaetota</taxon>
        <taxon>Spirochaetia</taxon>
        <taxon>Leptospirales</taxon>
        <taxon>Leptospiraceae</taxon>
        <taxon>Leptospira</taxon>
    </lineage>
</organism>
<reference evidence="1 2" key="1">
    <citation type="submission" date="2013-01" db="EMBL/GenBank/DDBJ databases">
        <authorList>
            <person name="Harkins D.M."/>
            <person name="Durkin A.S."/>
            <person name="Brinkac L.M."/>
            <person name="Haft D.H."/>
            <person name="Selengut J.D."/>
            <person name="Sanka R."/>
            <person name="DePew J."/>
            <person name="Purushe J."/>
            <person name="Picardeau M."/>
            <person name="Werts C."/>
            <person name="Goarant C."/>
            <person name="Vinetz J.M."/>
            <person name="Sutton G.G."/>
            <person name="Nierman W.C."/>
            <person name="Fouts D.E."/>
        </authorList>
    </citation>
    <scope>NUCLEOTIDE SEQUENCE [LARGE SCALE GENOMIC DNA]</scope>
    <source>
        <strain evidence="1 2">Verdun HP</strain>
    </source>
</reference>
<accession>M6RMA1</accession>
<name>M6RMA1_LEPIR</name>
<dbReference type="Proteomes" id="UP000012092">
    <property type="component" value="Unassembled WGS sequence"/>
</dbReference>
<evidence type="ECO:0000313" key="1">
    <source>
        <dbReference type="EMBL" id="EMO06901.1"/>
    </source>
</evidence>
<dbReference type="EMBL" id="AHNZ02000142">
    <property type="protein sequence ID" value="EMO06901.1"/>
    <property type="molecule type" value="Genomic_DNA"/>
</dbReference>
<dbReference type="InterPro" id="IPR018228">
    <property type="entry name" value="DNase_TatD-rel_CS"/>
</dbReference>
<evidence type="ECO:0000313" key="2">
    <source>
        <dbReference type="Proteomes" id="UP000012092"/>
    </source>
</evidence>
<dbReference type="AlphaFoldDB" id="M6RMA1"/>
<proteinExistence type="predicted"/>
<comment type="caution">
    <text evidence="1">The sequence shown here is derived from an EMBL/GenBank/DDBJ whole genome shotgun (WGS) entry which is preliminary data.</text>
</comment>